<accession>A0A6A7BQV3</accession>
<sequence>MRQLRLIDRGDYTSEPLHLDHNPPYAALSYVWGNEPVVGEEVMFEVTIKGMGRIKIRCHKLDFARVWAGQNGLPHLWIDACCIAQSDSTELSDSINYILRWYKDASQCYMYLNGVSFIDSKCADEIFESTITPIQHSRFRRGWNLQKLLALRISEYTADIEQRIGNDVALVYSLHHSPWISANDQELQLSRGVIASQYDRLYRFIANLDNWHCDTNLICGNLLENWTRDTQGYIHRNHIDPDYLTVGRPNVYNHIFNQQDDRLKHYRGHQPDPFNSAPYNTLHNNFDPEEHPKNTWSLHEFRLSLVLVAVGSALGVRDSTHQLLLPYLNHPPNFPISLSHTIELLGLAGFTTSTISLYNLSADDVHLDRWIIFGIVGGVGGGLAAGLDLRVVILKVLPWAVLTMFVFSWTMQSIRHGIMRRRGECVRLKTMARAHLKTHIGE</sequence>
<evidence type="ECO:0000259" key="2">
    <source>
        <dbReference type="Pfam" id="PF06985"/>
    </source>
</evidence>
<dbReference type="PANTHER" id="PTHR10622">
    <property type="entry name" value="HET DOMAIN-CONTAINING PROTEIN"/>
    <property type="match status" value="1"/>
</dbReference>
<evidence type="ECO:0000313" key="3">
    <source>
        <dbReference type="EMBL" id="KAF2856818.1"/>
    </source>
</evidence>
<dbReference type="AlphaFoldDB" id="A0A6A7BQV3"/>
<keyword evidence="1" id="KW-1133">Transmembrane helix</keyword>
<organism evidence="3 4">
    <name type="scientific">Plenodomus tracheiphilus IPT5</name>
    <dbReference type="NCBI Taxonomy" id="1408161"/>
    <lineage>
        <taxon>Eukaryota</taxon>
        <taxon>Fungi</taxon>
        <taxon>Dikarya</taxon>
        <taxon>Ascomycota</taxon>
        <taxon>Pezizomycotina</taxon>
        <taxon>Dothideomycetes</taxon>
        <taxon>Pleosporomycetidae</taxon>
        <taxon>Pleosporales</taxon>
        <taxon>Pleosporineae</taxon>
        <taxon>Leptosphaeriaceae</taxon>
        <taxon>Plenodomus</taxon>
    </lineage>
</organism>
<feature type="domain" description="Heterokaryon incompatibility" evidence="2">
    <location>
        <begin position="25"/>
        <end position="120"/>
    </location>
</feature>
<keyword evidence="1" id="KW-0472">Membrane</keyword>
<name>A0A6A7BQV3_9PLEO</name>
<evidence type="ECO:0000313" key="4">
    <source>
        <dbReference type="Proteomes" id="UP000799423"/>
    </source>
</evidence>
<reference evidence="3" key="1">
    <citation type="submission" date="2020-01" db="EMBL/GenBank/DDBJ databases">
        <authorList>
            <consortium name="DOE Joint Genome Institute"/>
            <person name="Haridas S."/>
            <person name="Albert R."/>
            <person name="Binder M."/>
            <person name="Bloem J."/>
            <person name="Labutti K."/>
            <person name="Salamov A."/>
            <person name="Andreopoulos B."/>
            <person name="Baker S.E."/>
            <person name="Barry K."/>
            <person name="Bills G."/>
            <person name="Bluhm B.H."/>
            <person name="Cannon C."/>
            <person name="Castanera R."/>
            <person name="Culley D.E."/>
            <person name="Daum C."/>
            <person name="Ezra D."/>
            <person name="Gonzalez J.B."/>
            <person name="Henrissat B."/>
            <person name="Kuo A."/>
            <person name="Liang C."/>
            <person name="Lipzen A."/>
            <person name="Lutzoni F."/>
            <person name="Magnuson J."/>
            <person name="Mondo S."/>
            <person name="Nolan M."/>
            <person name="Ohm R."/>
            <person name="Pangilinan J."/>
            <person name="Park H.-J."/>
            <person name="Ramirez L."/>
            <person name="Alfaro M."/>
            <person name="Sun H."/>
            <person name="Tritt A."/>
            <person name="Yoshinaga Y."/>
            <person name="Zwiers L.-H."/>
            <person name="Turgeon B.G."/>
            <person name="Goodwin S.B."/>
            <person name="Spatafora J.W."/>
            <person name="Crous P.W."/>
            <person name="Grigoriev I.V."/>
        </authorList>
    </citation>
    <scope>NUCLEOTIDE SEQUENCE</scope>
    <source>
        <strain evidence="3">IPT5</strain>
    </source>
</reference>
<dbReference type="Proteomes" id="UP000799423">
    <property type="component" value="Unassembled WGS sequence"/>
</dbReference>
<keyword evidence="4" id="KW-1185">Reference proteome</keyword>
<feature type="transmembrane region" description="Helical" evidence="1">
    <location>
        <begin position="370"/>
        <end position="387"/>
    </location>
</feature>
<dbReference type="EMBL" id="MU006288">
    <property type="protein sequence ID" value="KAF2856818.1"/>
    <property type="molecule type" value="Genomic_DNA"/>
</dbReference>
<protein>
    <recommendedName>
        <fullName evidence="2">Heterokaryon incompatibility domain-containing protein</fullName>
    </recommendedName>
</protein>
<dbReference type="PANTHER" id="PTHR10622:SF13">
    <property type="entry name" value="NACHT DOMAIN-CONTAINING PROTEIN"/>
    <property type="match status" value="1"/>
</dbReference>
<feature type="transmembrane region" description="Helical" evidence="1">
    <location>
        <begin position="337"/>
        <end position="358"/>
    </location>
</feature>
<proteinExistence type="predicted"/>
<dbReference type="InterPro" id="IPR010730">
    <property type="entry name" value="HET"/>
</dbReference>
<dbReference type="Pfam" id="PF06985">
    <property type="entry name" value="HET"/>
    <property type="match status" value="1"/>
</dbReference>
<keyword evidence="1" id="KW-0812">Transmembrane</keyword>
<feature type="transmembrane region" description="Helical" evidence="1">
    <location>
        <begin position="393"/>
        <end position="411"/>
    </location>
</feature>
<gene>
    <name evidence="3" type="ORF">T440DRAFT_524595</name>
</gene>
<evidence type="ECO:0000256" key="1">
    <source>
        <dbReference type="SAM" id="Phobius"/>
    </source>
</evidence>